<dbReference type="Proteomes" id="UP000229390">
    <property type="component" value="Unassembled WGS sequence"/>
</dbReference>
<feature type="domain" description="PAC" evidence="2">
    <location>
        <begin position="95"/>
        <end position="147"/>
    </location>
</feature>
<dbReference type="AlphaFoldDB" id="A0A2M6T0A2"/>
<reference evidence="4" key="1">
    <citation type="submission" date="2017-09" db="EMBL/GenBank/DDBJ databases">
        <title>Depth-based differentiation of microbial function through sediment-hosted aquifers and enrichment of novel symbionts in the deep terrestrial subsurface.</title>
        <authorList>
            <person name="Probst A.J."/>
            <person name="Ladd B."/>
            <person name="Jarett J.K."/>
            <person name="Geller-Mcgrath D.E."/>
            <person name="Sieber C.M.K."/>
            <person name="Emerson J.B."/>
            <person name="Anantharaman K."/>
            <person name="Thomas B.C."/>
            <person name="Malmstrom R."/>
            <person name="Stieglmeier M."/>
            <person name="Klingl A."/>
            <person name="Woyke T."/>
            <person name="Ryan C.M."/>
            <person name="Banfield J.F."/>
        </authorList>
    </citation>
    <scope>NUCLEOTIDE SEQUENCE [LARGE SCALE GENOMIC DNA]</scope>
</reference>
<dbReference type="InterPro" id="IPR000014">
    <property type="entry name" value="PAS"/>
</dbReference>
<dbReference type="InterPro" id="IPR001610">
    <property type="entry name" value="PAC"/>
</dbReference>
<dbReference type="CDD" id="cd00130">
    <property type="entry name" value="PAS"/>
    <property type="match status" value="1"/>
</dbReference>
<gene>
    <name evidence="3" type="ORF">COT34_02655</name>
</gene>
<dbReference type="NCBIfam" id="TIGR00229">
    <property type="entry name" value="sensory_box"/>
    <property type="match status" value="1"/>
</dbReference>
<evidence type="ECO:0000313" key="4">
    <source>
        <dbReference type="Proteomes" id="UP000229390"/>
    </source>
</evidence>
<evidence type="ECO:0000256" key="1">
    <source>
        <dbReference type="SAM" id="Coils"/>
    </source>
</evidence>
<dbReference type="Pfam" id="PF13426">
    <property type="entry name" value="PAS_9"/>
    <property type="match status" value="1"/>
</dbReference>
<dbReference type="SMART" id="SM00086">
    <property type="entry name" value="PAC"/>
    <property type="match status" value="1"/>
</dbReference>
<evidence type="ECO:0000259" key="2">
    <source>
        <dbReference type="PROSITE" id="PS50113"/>
    </source>
</evidence>
<dbReference type="InterPro" id="IPR000700">
    <property type="entry name" value="PAS-assoc_C"/>
</dbReference>
<dbReference type="InterPro" id="IPR035965">
    <property type="entry name" value="PAS-like_dom_sf"/>
</dbReference>
<protein>
    <recommendedName>
        <fullName evidence="2">PAC domain-containing protein</fullName>
    </recommendedName>
</protein>
<dbReference type="PROSITE" id="PS50113">
    <property type="entry name" value="PAC"/>
    <property type="match status" value="1"/>
</dbReference>
<proteinExistence type="predicted"/>
<dbReference type="EMBL" id="PEYE01000043">
    <property type="protein sequence ID" value="PIS38633.1"/>
    <property type="molecule type" value="Genomic_DNA"/>
</dbReference>
<dbReference type="SUPFAM" id="SSF55785">
    <property type="entry name" value="PYP-like sensor domain (PAS domain)"/>
    <property type="match status" value="1"/>
</dbReference>
<sequence length="204" mass="23830">MEESRHLPQVEGTIDEANKDLEELQKYIGELNIFLPLAFCTVNPLNRILGVSKAFCGLTGYSELETTGNNIDMFFLEKKEIKEFEAEIINRKEKIEREFTLILKNQTNIPVNVTALARREETGEFVGYFLTITDISRTKQFQQELERQVEEKTKELREKIEELEKFNRIVVGRELKMVALKEKIKKLEEKPDKNDQSQLEEETG</sequence>
<feature type="coiled-coil region" evidence="1">
    <location>
        <begin position="135"/>
        <end position="190"/>
    </location>
</feature>
<comment type="caution">
    <text evidence="3">The sequence shown here is derived from an EMBL/GenBank/DDBJ whole genome shotgun (WGS) entry which is preliminary data.</text>
</comment>
<organism evidence="3 4">
    <name type="scientific">Candidatus Nealsonbacteria bacterium CG08_land_8_20_14_0_20_43_11</name>
    <dbReference type="NCBI Taxonomy" id="1974706"/>
    <lineage>
        <taxon>Bacteria</taxon>
        <taxon>Candidatus Nealsoniibacteriota</taxon>
    </lineage>
</organism>
<name>A0A2M6T0A2_9BACT</name>
<evidence type="ECO:0000313" key="3">
    <source>
        <dbReference type="EMBL" id="PIS38633.1"/>
    </source>
</evidence>
<keyword evidence="1" id="KW-0175">Coiled coil</keyword>
<dbReference type="Gene3D" id="3.30.450.20">
    <property type="entry name" value="PAS domain"/>
    <property type="match status" value="1"/>
</dbReference>
<accession>A0A2M6T0A2</accession>